<dbReference type="Proteomes" id="UP000297299">
    <property type="component" value="Unassembled WGS sequence"/>
</dbReference>
<organism evidence="1 2">
    <name type="scientific">Botryotinia calthae</name>
    <dbReference type="NCBI Taxonomy" id="38488"/>
    <lineage>
        <taxon>Eukaryota</taxon>
        <taxon>Fungi</taxon>
        <taxon>Dikarya</taxon>
        <taxon>Ascomycota</taxon>
        <taxon>Pezizomycotina</taxon>
        <taxon>Leotiomycetes</taxon>
        <taxon>Helotiales</taxon>
        <taxon>Sclerotiniaceae</taxon>
        <taxon>Botryotinia</taxon>
    </lineage>
</organism>
<comment type="caution">
    <text evidence="1">The sequence shown here is derived from an EMBL/GenBank/DDBJ whole genome shotgun (WGS) entry which is preliminary data.</text>
</comment>
<sequence length="142" mass="15809">MSDGERSSLETELPLYVITRDKLIFVVIVMIIRYPLMNIAMSTDSGLTFSLAEIDPNSSELLRGANYRGTLKALPEVSLNAVESVQVDGRRFRHLDQLHTRAHSRSTIINQSTITRIKLSVDHPPPLQLQVLWAGGQAKVDG</sequence>
<proteinExistence type="predicted"/>
<dbReference type="EMBL" id="PHWZ01000022">
    <property type="protein sequence ID" value="TEY84051.1"/>
    <property type="molecule type" value="Genomic_DNA"/>
</dbReference>
<name>A0A4Y8DER2_9HELO</name>
<accession>A0A4Y8DER2</accession>
<protein>
    <submittedName>
        <fullName evidence="1">Uncharacterized protein</fullName>
    </submittedName>
</protein>
<dbReference type="AlphaFoldDB" id="A0A4Y8DER2"/>
<keyword evidence="2" id="KW-1185">Reference proteome</keyword>
<reference evidence="1 2" key="1">
    <citation type="submission" date="2017-11" db="EMBL/GenBank/DDBJ databases">
        <title>Comparative genomics of Botrytis spp.</title>
        <authorList>
            <person name="Valero-Jimenez C.A."/>
            <person name="Tapia P."/>
            <person name="Veloso J."/>
            <person name="Silva-Moreno E."/>
            <person name="Staats M."/>
            <person name="Valdes J.H."/>
            <person name="Van Kan J.A.L."/>
        </authorList>
    </citation>
    <scope>NUCLEOTIDE SEQUENCE [LARGE SCALE GENOMIC DNA]</scope>
    <source>
        <strain evidence="1 2">MUCL2830</strain>
    </source>
</reference>
<evidence type="ECO:0000313" key="1">
    <source>
        <dbReference type="EMBL" id="TEY84051.1"/>
    </source>
</evidence>
<gene>
    <name evidence="1" type="ORF">BOTCAL_0022g00260</name>
</gene>
<evidence type="ECO:0000313" key="2">
    <source>
        <dbReference type="Proteomes" id="UP000297299"/>
    </source>
</evidence>